<name>A0A6C0KPH7_9ZZZZ</name>
<reference evidence="1" key="1">
    <citation type="journal article" date="2020" name="Nature">
        <title>Giant virus diversity and host interactions through global metagenomics.</title>
        <authorList>
            <person name="Schulz F."/>
            <person name="Roux S."/>
            <person name="Paez-Espino D."/>
            <person name="Jungbluth S."/>
            <person name="Walsh D.A."/>
            <person name="Denef V.J."/>
            <person name="McMahon K.D."/>
            <person name="Konstantinidis K.T."/>
            <person name="Eloe-Fadrosh E.A."/>
            <person name="Kyrpides N.C."/>
            <person name="Woyke T."/>
        </authorList>
    </citation>
    <scope>NUCLEOTIDE SEQUENCE</scope>
    <source>
        <strain evidence="1">GVMAG-S-3300013006-138</strain>
    </source>
</reference>
<dbReference type="AlphaFoldDB" id="A0A6C0KPH7"/>
<organism evidence="1">
    <name type="scientific">viral metagenome</name>
    <dbReference type="NCBI Taxonomy" id="1070528"/>
    <lineage>
        <taxon>unclassified sequences</taxon>
        <taxon>metagenomes</taxon>
        <taxon>organismal metagenomes</taxon>
    </lineage>
</organism>
<accession>A0A6C0KPH7</accession>
<protein>
    <recommendedName>
        <fullName evidence="2">Nucleotide-diphospho-sugar transferase domain-containing protein</fullName>
    </recommendedName>
</protein>
<dbReference type="EMBL" id="MN740926">
    <property type="protein sequence ID" value="QHU18274.1"/>
    <property type="molecule type" value="Genomic_DNA"/>
</dbReference>
<evidence type="ECO:0008006" key="2">
    <source>
        <dbReference type="Google" id="ProtNLM"/>
    </source>
</evidence>
<proteinExistence type="predicted"/>
<sequence length="274" mass="31836">MPSLCISCLLFTLDNKEVKDNKYVNTFIIWLSHLIKYGGLDKDDILYIISDNRTIEFIKDTNNTIFSTFCSFINFRINLIHYEPPKTMMEGMMLRYRTNDYTQDIYMYCDIDILILNSLHILTKSMIENHIYICLEGDIKNVYYSNGIPEDLMLSINCEKPGVSSGKFAIYGKEICKTVFEVMNSLCNYNSPNTTLDQPVFNYSIILLKKSGFLINEDLLMNHVSFNGDEYKHGTTILFDCAGVECGDDEIHYKKMFDISILFQCGYFNLPRFQ</sequence>
<evidence type="ECO:0000313" key="1">
    <source>
        <dbReference type="EMBL" id="QHU18274.1"/>
    </source>
</evidence>